<dbReference type="Pfam" id="PF13920">
    <property type="entry name" value="zf-C3HC4_3"/>
    <property type="match status" value="1"/>
</dbReference>
<keyword evidence="9" id="KW-1000">Mitochondrion outer membrane</keyword>
<evidence type="ECO:0000256" key="5">
    <source>
        <dbReference type="ARBA" id="ARBA00022692"/>
    </source>
</evidence>
<keyword evidence="6" id="KW-0479">Metal-binding</keyword>
<evidence type="ECO:0000256" key="9">
    <source>
        <dbReference type="ARBA" id="ARBA00022787"/>
    </source>
</evidence>
<protein>
    <recommendedName>
        <fullName evidence="3">RING-type E3 ubiquitin transferase</fullName>
        <ecNumber evidence="3">2.3.2.27</ecNumber>
    </recommendedName>
</protein>
<sequence>MYMYSSLRQEYSQHRFKLTLSTGGQQVCIAQCCDQLHIQRGKNQVTRMDLLLVAGSATVTGVFTYLWLKKSKTLAAIEDAPILDLNNELYKVIGDSPDKAIPYAVIQGYVAANNRPIVSQYVADAFGVIQTLICKEHKTEWSTSTRLWYDKTRSITDHTKTVPFAITSDSTLVHVEDPLQASCLELELIYDKFEPTESSVSENILSWASGEKTKGFQRVELMLPEGVCLTGIGELSLKDDRVLIRPPHSGAEYILTTASPSAIIRDFQSKIRRWKILAIIFGSVTIIFIIWGLRKWYKRHRQTAAYDDYLQRVVESRASEGTDVDDGSVVRREMDPCVVCLTRNRDCVLLDCGHVCGCSSCIAAIQPPHCPICRQRIVRVVPLFHA</sequence>
<keyword evidence="8" id="KW-0833">Ubl conjugation pathway</keyword>
<dbReference type="GO" id="GO:0016567">
    <property type="term" value="P:protein ubiquitination"/>
    <property type="evidence" value="ECO:0007669"/>
    <property type="project" value="InterPro"/>
</dbReference>
<dbReference type="PANTHER" id="PTHR12183">
    <property type="entry name" value="MITOCHONDRIAL UBIQUITIN LIGASE ACTIVATOR OF NFKB 1"/>
    <property type="match status" value="1"/>
</dbReference>
<keyword evidence="10" id="KW-0862">Zinc</keyword>
<keyword evidence="17" id="KW-0436">Ligase</keyword>
<evidence type="ECO:0000256" key="2">
    <source>
        <dbReference type="ARBA" id="ARBA00004374"/>
    </source>
</evidence>
<accession>A0A2G8KZK6</accession>
<evidence type="ECO:0000256" key="15">
    <source>
        <dbReference type="SAM" id="Phobius"/>
    </source>
</evidence>
<dbReference type="GO" id="GO:0016874">
    <property type="term" value="F:ligase activity"/>
    <property type="evidence" value="ECO:0007669"/>
    <property type="project" value="UniProtKB-KW"/>
</dbReference>
<dbReference type="GO" id="GO:0008270">
    <property type="term" value="F:zinc ion binding"/>
    <property type="evidence" value="ECO:0007669"/>
    <property type="project" value="UniProtKB-KW"/>
</dbReference>
<keyword evidence="5 15" id="KW-0812">Transmembrane</keyword>
<reference evidence="17 18" key="1">
    <citation type="journal article" date="2017" name="PLoS Biol.">
        <title>The sea cucumber genome provides insights into morphological evolution and visceral regeneration.</title>
        <authorList>
            <person name="Zhang X."/>
            <person name="Sun L."/>
            <person name="Yuan J."/>
            <person name="Sun Y."/>
            <person name="Gao Y."/>
            <person name="Zhang L."/>
            <person name="Li S."/>
            <person name="Dai H."/>
            <person name="Hamel J.F."/>
            <person name="Liu C."/>
            <person name="Yu Y."/>
            <person name="Liu S."/>
            <person name="Lin W."/>
            <person name="Guo K."/>
            <person name="Jin S."/>
            <person name="Xu P."/>
            <person name="Storey K.B."/>
            <person name="Huan P."/>
            <person name="Zhang T."/>
            <person name="Zhou Y."/>
            <person name="Zhang J."/>
            <person name="Lin C."/>
            <person name="Li X."/>
            <person name="Xing L."/>
            <person name="Huo D."/>
            <person name="Sun M."/>
            <person name="Wang L."/>
            <person name="Mercier A."/>
            <person name="Li F."/>
            <person name="Yang H."/>
            <person name="Xiang J."/>
        </authorList>
    </citation>
    <scope>NUCLEOTIDE SEQUENCE [LARGE SCALE GENOMIC DNA]</scope>
    <source>
        <strain evidence="17">Shaxun</strain>
        <tissue evidence="17">Muscle</tissue>
    </source>
</reference>
<dbReference type="OrthoDB" id="66726at2759"/>
<dbReference type="InterPro" id="IPR001841">
    <property type="entry name" value="Znf_RING"/>
</dbReference>
<keyword evidence="4" id="KW-0808">Transferase</keyword>
<feature type="transmembrane region" description="Helical" evidence="15">
    <location>
        <begin position="274"/>
        <end position="293"/>
    </location>
</feature>
<evidence type="ECO:0000256" key="3">
    <source>
        <dbReference type="ARBA" id="ARBA00012483"/>
    </source>
</evidence>
<evidence type="ECO:0000259" key="16">
    <source>
        <dbReference type="PROSITE" id="PS50089"/>
    </source>
</evidence>
<dbReference type="GO" id="GO:0005741">
    <property type="term" value="C:mitochondrial outer membrane"/>
    <property type="evidence" value="ECO:0007669"/>
    <property type="project" value="UniProtKB-SubCell"/>
</dbReference>
<dbReference type="GO" id="GO:0061630">
    <property type="term" value="F:ubiquitin protein ligase activity"/>
    <property type="evidence" value="ECO:0007669"/>
    <property type="project" value="UniProtKB-EC"/>
</dbReference>
<keyword evidence="18" id="KW-1185">Reference proteome</keyword>
<dbReference type="EC" id="2.3.2.27" evidence="3"/>
<feature type="domain" description="RING-type" evidence="16">
    <location>
        <begin position="337"/>
        <end position="374"/>
    </location>
</feature>
<dbReference type="Proteomes" id="UP000230750">
    <property type="component" value="Unassembled WGS sequence"/>
</dbReference>
<dbReference type="PANTHER" id="PTHR12183:SF32">
    <property type="entry name" value="MITOCHONDRIAL E3 UBIQUITIN PROTEIN LIGASE 1"/>
    <property type="match status" value="1"/>
</dbReference>
<keyword evidence="13 15" id="KW-0472">Membrane</keyword>
<dbReference type="Gene3D" id="3.30.40.10">
    <property type="entry name" value="Zinc/RING finger domain, C3HC4 (zinc finger)"/>
    <property type="match status" value="1"/>
</dbReference>
<proteinExistence type="predicted"/>
<evidence type="ECO:0000256" key="4">
    <source>
        <dbReference type="ARBA" id="ARBA00022679"/>
    </source>
</evidence>
<keyword evidence="11 15" id="KW-1133">Transmembrane helix</keyword>
<feature type="transmembrane region" description="Helical" evidence="15">
    <location>
        <begin position="50"/>
        <end position="68"/>
    </location>
</feature>
<keyword evidence="7 14" id="KW-0863">Zinc-finger</keyword>
<dbReference type="STRING" id="307972.A0A2G8KZK6"/>
<comment type="subcellular location">
    <subcellularLocation>
        <location evidence="2">Mitochondrion outer membrane</location>
        <topology evidence="2">Multi-pass membrane protein</topology>
    </subcellularLocation>
</comment>
<evidence type="ECO:0000256" key="11">
    <source>
        <dbReference type="ARBA" id="ARBA00022989"/>
    </source>
</evidence>
<dbReference type="EMBL" id="MRZV01000287">
    <property type="protein sequence ID" value="PIK53427.1"/>
    <property type="molecule type" value="Genomic_DNA"/>
</dbReference>
<evidence type="ECO:0000313" key="17">
    <source>
        <dbReference type="EMBL" id="PIK53427.1"/>
    </source>
</evidence>
<comment type="catalytic activity">
    <reaction evidence="1">
        <text>S-ubiquitinyl-[E2 ubiquitin-conjugating enzyme]-L-cysteine + [acceptor protein]-L-lysine = [E2 ubiquitin-conjugating enzyme]-L-cysteine + N(6)-ubiquitinyl-[acceptor protein]-L-lysine.</text>
        <dbReference type="EC" id="2.3.2.27"/>
    </reaction>
</comment>
<gene>
    <name evidence="17" type="ORF">BSL78_09657</name>
</gene>
<evidence type="ECO:0000256" key="14">
    <source>
        <dbReference type="PROSITE-ProRule" id="PRU00175"/>
    </source>
</evidence>
<evidence type="ECO:0000256" key="13">
    <source>
        <dbReference type="ARBA" id="ARBA00023136"/>
    </source>
</evidence>
<dbReference type="SUPFAM" id="SSF57850">
    <property type="entry name" value="RING/U-box"/>
    <property type="match status" value="1"/>
</dbReference>
<dbReference type="InterPro" id="IPR022170">
    <property type="entry name" value="MUL1-like"/>
</dbReference>
<dbReference type="InterPro" id="IPR013083">
    <property type="entry name" value="Znf_RING/FYVE/PHD"/>
</dbReference>
<dbReference type="InterPro" id="IPR051652">
    <property type="entry name" value="MDM2_MDM4_MUL1"/>
</dbReference>
<evidence type="ECO:0000256" key="6">
    <source>
        <dbReference type="ARBA" id="ARBA00022723"/>
    </source>
</evidence>
<dbReference type="PROSITE" id="PS50089">
    <property type="entry name" value="ZF_RING_2"/>
    <property type="match status" value="1"/>
</dbReference>
<name>A0A2G8KZK6_STIJA</name>
<evidence type="ECO:0000256" key="1">
    <source>
        <dbReference type="ARBA" id="ARBA00000900"/>
    </source>
</evidence>
<dbReference type="Pfam" id="PF12483">
    <property type="entry name" value="GIDE"/>
    <property type="match status" value="1"/>
</dbReference>
<evidence type="ECO:0000256" key="10">
    <source>
        <dbReference type="ARBA" id="ARBA00022833"/>
    </source>
</evidence>
<evidence type="ECO:0000256" key="7">
    <source>
        <dbReference type="ARBA" id="ARBA00022771"/>
    </source>
</evidence>
<organism evidence="17 18">
    <name type="scientific">Stichopus japonicus</name>
    <name type="common">Sea cucumber</name>
    <dbReference type="NCBI Taxonomy" id="307972"/>
    <lineage>
        <taxon>Eukaryota</taxon>
        <taxon>Metazoa</taxon>
        <taxon>Echinodermata</taxon>
        <taxon>Eleutherozoa</taxon>
        <taxon>Echinozoa</taxon>
        <taxon>Holothuroidea</taxon>
        <taxon>Aspidochirotacea</taxon>
        <taxon>Aspidochirotida</taxon>
        <taxon>Stichopodidae</taxon>
        <taxon>Apostichopus</taxon>
    </lineage>
</organism>
<keyword evidence="12" id="KW-0496">Mitochondrion</keyword>
<comment type="caution">
    <text evidence="17">The sequence shown here is derived from an EMBL/GenBank/DDBJ whole genome shotgun (WGS) entry which is preliminary data.</text>
</comment>
<evidence type="ECO:0000313" key="18">
    <source>
        <dbReference type="Proteomes" id="UP000230750"/>
    </source>
</evidence>
<evidence type="ECO:0000256" key="8">
    <source>
        <dbReference type="ARBA" id="ARBA00022786"/>
    </source>
</evidence>
<evidence type="ECO:0000256" key="12">
    <source>
        <dbReference type="ARBA" id="ARBA00023128"/>
    </source>
</evidence>
<dbReference type="AlphaFoldDB" id="A0A2G8KZK6"/>